<dbReference type="GO" id="GO:0003723">
    <property type="term" value="F:RNA binding"/>
    <property type="evidence" value="ECO:0007669"/>
    <property type="project" value="InterPro"/>
</dbReference>
<dbReference type="PANTHER" id="PTHR11142:SF0">
    <property type="entry name" value="TRNA PSEUDOURIDINE SYNTHASE-LIKE 1"/>
    <property type="match status" value="1"/>
</dbReference>
<comment type="catalytic activity">
    <reaction evidence="4 7">
        <text>uridine(38/39/40) in tRNA = pseudouridine(38/39/40) in tRNA</text>
        <dbReference type="Rhea" id="RHEA:22376"/>
        <dbReference type="Rhea" id="RHEA-COMP:10085"/>
        <dbReference type="Rhea" id="RHEA-COMP:10087"/>
        <dbReference type="ChEBI" id="CHEBI:65314"/>
        <dbReference type="ChEBI" id="CHEBI:65315"/>
        <dbReference type="EC" id="5.4.99.12"/>
    </reaction>
</comment>
<accession>A0A7C1G395</accession>
<evidence type="ECO:0000313" key="9">
    <source>
        <dbReference type="EMBL" id="HEF64289.1"/>
    </source>
</evidence>
<evidence type="ECO:0000259" key="8">
    <source>
        <dbReference type="Pfam" id="PF01416"/>
    </source>
</evidence>
<evidence type="ECO:0000256" key="2">
    <source>
        <dbReference type="ARBA" id="ARBA00022694"/>
    </source>
</evidence>
<dbReference type="InterPro" id="IPR020094">
    <property type="entry name" value="TruA/RsuA/RluB/E/F_N"/>
</dbReference>
<dbReference type="CDD" id="cd02570">
    <property type="entry name" value="PseudoU_synth_EcTruA"/>
    <property type="match status" value="1"/>
</dbReference>
<dbReference type="EC" id="5.4.99.12" evidence="4"/>
<dbReference type="PIRSF" id="PIRSF001430">
    <property type="entry name" value="tRNA_psdUrid_synth"/>
    <property type="match status" value="1"/>
</dbReference>
<protein>
    <recommendedName>
        <fullName evidence="4">tRNA pseudouridine synthase A</fullName>
        <ecNumber evidence="4">5.4.99.12</ecNumber>
    </recommendedName>
    <alternativeName>
        <fullName evidence="4">tRNA pseudouridine(38-40) synthase</fullName>
    </alternativeName>
    <alternativeName>
        <fullName evidence="4">tRNA pseudouridylate synthase I</fullName>
    </alternativeName>
    <alternativeName>
        <fullName evidence="4">tRNA-uridine isomerase I</fullName>
    </alternativeName>
</protein>
<evidence type="ECO:0000256" key="7">
    <source>
        <dbReference type="RuleBase" id="RU003792"/>
    </source>
</evidence>
<feature type="active site" description="Nucleophile" evidence="4 5">
    <location>
        <position position="54"/>
    </location>
</feature>
<keyword evidence="3 4" id="KW-0413">Isomerase</keyword>
<keyword evidence="2 4" id="KW-0819">tRNA processing</keyword>
<dbReference type="FunFam" id="3.30.70.580:FF:000001">
    <property type="entry name" value="tRNA pseudouridine synthase A"/>
    <property type="match status" value="1"/>
</dbReference>
<evidence type="ECO:0000256" key="1">
    <source>
        <dbReference type="ARBA" id="ARBA00009375"/>
    </source>
</evidence>
<feature type="domain" description="Pseudouridine synthase I TruA alpha/beta" evidence="8">
    <location>
        <begin position="12"/>
        <end position="98"/>
    </location>
</feature>
<comment type="caution">
    <text evidence="9">The sequence shown here is derived from an EMBL/GenBank/DDBJ whole genome shotgun (WGS) entry which is preliminary data.</text>
</comment>
<dbReference type="AlphaFoldDB" id="A0A7C1G395"/>
<reference evidence="9" key="1">
    <citation type="journal article" date="2020" name="mSystems">
        <title>Genome- and Community-Level Interaction Insights into Carbon Utilization and Element Cycling Functions of Hydrothermarchaeota in Hydrothermal Sediment.</title>
        <authorList>
            <person name="Zhou Z."/>
            <person name="Liu Y."/>
            <person name="Xu W."/>
            <person name="Pan J."/>
            <person name="Luo Z.H."/>
            <person name="Li M."/>
        </authorList>
    </citation>
    <scope>NUCLEOTIDE SEQUENCE [LARGE SCALE GENOMIC DNA]</scope>
    <source>
        <strain evidence="9">SpSt-222</strain>
    </source>
</reference>
<gene>
    <name evidence="4 9" type="primary">truA</name>
    <name evidence="9" type="ORF">ENP47_01565</name>
</gene>
<name>A0A7C1G395_THERO</name>
<comment type="function">
    <text evidence="4">Formation of pseudouridine at positions 38, 39 and 40 in the anticodon stem and loop of transfer RNAs.</text>
</comment>
<evidence type="ECO:0000256" key="3">
    <source>
        <dbReference type="ARBA" id="ARBA00023235"/>
    </source>
</evidence>
<dbReference type="EMBL" id="DSJL01000002">
    <property type="protein sequence ID" value="HEF64289.1"/>
    <property type="molecule type" value="Genomic_DNA"/>
</dbReference>
<dbReference type="HAMAP" id="MF_00171">
    <property type="entry name" value="TruA"/>
    <property type="match status" value="1"/>
</dbReference>
<comment type="subunit">
    <text evidence="4">Homodimer.</text>
</comment>
<evidence type="ECO:0000256" key="4">
    <source>
        <dbReference type="HAMAP-Rule" id="MF_00171"/>
    </source>
</evidence>
<comment type="caution">
    <text evidence="4">Lacks conserved residue(s) required for the propagation of feature annotation.</text>
</comment>
<evidence type="ECO:0000256" key="6">
    <source>
        <dbReference type="PIRSR" id="PIRSR001430-2"/>
    </source>
</evidence>
<dbReference type="Pfam" id="PF01416">
    <property type="entry name" value="PseudoU_synth_1"/>
    <property type="match status" value="2"/>
</dbReference>
<sequence>MQARRYRIDFGYEGTAFSGSQRQPGLRTVQGVLEDALARLAGAPVRATLAGRTDAGVHAVGQVASCDLVWRHDEATLVRALQAWLPEDVVVYRASVAPAGFHARRWAVDREYRYRIWLGRRPPLFLRHFVWVYPGSLDLVALQEGARYFLGSHDFRSFAGQGLGGPKATEPRVRTITLSEWHVLEPPLERHEGQAMVLEYRVRANGFLPQMVRTMVAALVRVGAGAAPPEWIAELLAVHDRRAAPPPAPACGLVLWRVRYPDEVACEPERTEPTRAIGEENRADKG</sequence>
<feature type="domain" description="Pseudouridine synthase I TruA alpha/beta" evidence="8">
    <location>
        <begin position="146"/>
        <end position="261"/>
    </location>
</feature>
<dbReference type="InterPro" id="IPR020095">
    <property type="entry name" value="PsdUridine_synth_TruA_C"/>
</dbReference>
<organism evidence="9">
    <name type="scientific">Thermomicrobium roseum</name>
    <dbReference type="NCBI Taxonomy" id="500"/>
    <lineage>
        <taxon>Bacteria</taxon>
        <taxon>Pseudomonadati</taxon>
        <taxon>Thermomicrobiota</taxon>
        <taxon>Thermomicrobia</taxon>
        <taxon>Thermomicrobiales</taxon>
        <taxon>Thermomicrobiaceae</taxon>
        <taxon>Thermomicrobium</taxon>
    </lineage>
</organism>
<proteinExistence type="inferred from homology"/>
<dbReference type="PANTHER" id="PTHR11142">
    <property type="entry name" value="PSEUDOURIDYLATE SYNTHASE"/>
    <property type="match status" value="1"/>
</dbReference>
<dbReference type="InterPro" id="IPR020103">
    <property type="entry name" value="PsdUridine_synth_cat_dom_sf"/>
</dbReference>
<dbReference type="Gene3D" id="3.30.70.660">
    <property type="entry name" value="Pseudouridine synthase I, catalytic domain, C-terminal subdomain"/>
    <property type="match status" value="1"/>
</dbReference>
<dbReference type="SUPFAM" id="SSF55120">
    <property type="entry name" value="Pseudouridine synthase"/>
    <property type="match status" value="1"/>
</dbReference>
<dbReference type="NCBIfam" id="TIGR00071">
    <property type="entry name" value="hisT_truA"/>
    <property type="match status" value="1"/>
</dbReference>
<dbReference type="InterPro" id="IPR020097">
    <property type="entry name" value="PsdUridine_synth_TruA_a/b_dom"/>
</dbReference>
<comment type="similarity">
    <text evidence="1 4 7">Belongs to the tRNA pseudouridine synthase TruA family.</text>
</comment>
<evidence type="ECO:0000256" key="5">
    <source>
        <dbReference type="PIRSR" id="PIRSR001430-1"/>
    </source>
</evidence>
<dbReference type="Gene3D" id="3.30.70.580">
    <property type="entry name" value="Pseudouridine synthase I, catalytic domain, N-terminal subdomain"/>
    <property type="match status" value="1"/>
</dbReference>
<dbReference type="GO" id="GO:0160147">
    <property type="term" value="F:tRNA pseudouridine(38-40) synthase activity"/>
    <property type="evidence" value="ECO:0007669"/>
    <property type="project" value="UniProtKB-EC"/>
</dbReference>
<feature type="binding site" evidence="4 6">
    <location>
        <position position="112"/>
    </location>
    <ligand>
        <name>substrate</name>
    </ligand>
</feature>
<dbReference type="InterPro" id="IPR001406">
    <property type="entry name" value="PsdUridine_synth_TruA"/>
</dbReference>
<dbReference type="GO" id="GO:0031119">
    <property type="term" value="P:tRNA pseudouridine synthesis"/>
    <property type="evidence" value="ECO:0007669"/>
    <property type="project" value="UniProtKB-UniRule"/>
</dbReference>